<evidence type="ECO:0000313" key="1">
    <source>
        <dbReference type="EMBL" id="MEQ2291849.1"/>
    </source>
</evidence>
<organism evidence="1 2">
    <name type="scientific">Ameca splendens</name>
    <dbReference type="NCBI Taxonomy" id="208324"/>
    <lineage>
        <taxon>Eukaryota</taxon>
        <taxon>Metazoa</taxon>
        <taxon>Chordata</taxon>
        <taxon>Craniata</taxon>
        <taxon>Vertebrata</taxon>
        <taxon>Euteleostomi</taxon>
        <taxon>Actinopterygii</taxon>
        <taxon>Neopterygii</taxon>
        <taxon>Teleostei</taxon>
        <taxon>Neoteleostei</taxon>
        <taxon>Acanthomorphata</taxon>
        <taxon>Ovalentaria</taxon>
        <taxon>Atherinomorphae</taxon>
        <taxon>Cyprinodontiformes</taxon>
        <taxon>Goodeidae</taxon>
        <taxon>Ameca</taxon>
    </lineage>
</organism>
<proteinExistence type="predicted"/>
<accession>A0ABV0YDG2</accession>
<evidence type="ECO:0000313" key="2">
    <source>
        <dbReference type="Proteomes" id="UP001469553"/>
    </source>
</evidence>
<comment type="caution">
    <text evidence="1">The sequence shown here is derived from an EMBL/GenBank/DDBJ whole genome shotgun (WGS) entry which is preliminary data.</text>
</comment>
<dbReference type="Proteomes" id="UP001469553">
    <property type="component" value="Unassembled WGS sequence"/>
</dbReference>
<name>A0ABV0YDG2_9TELE</name>
<protein>
    <submittedName>
        <fullName evidence="1">Uncharacterized protein</fullName>
    </submittedName>
</protein>
<sequence length="104" mass="11985">MTTYFLTKPYIKTKIKQNHKAWAGLCCQGMQSFKKAKHSDPILMFQSPFNEISEVPKECTAGQLVERRLPHFCSAYNTENLQFGPANPKNTINYQSGPNYGWFF</sequence>
<reference evidence="1 2" key="1">
    <citation type="submission" date="2021-06" db="EMBL/GenBank/DDBJ databases">
        <authorList>
            <person name="Palmer J.M."/>
        </authorList>
    </citation>
    <scope>NUCLEOTIDE SEQUENCE [LARGE SCALE GENOMIC DNA]</scope>
    <source>
        <strain evidence="1 2">AS_MEX2019</strain>
        <tissue evidence="1">Muscle</tissue>
    </source>
</reference>
<keyword evidence="2" id="KW-1185">Reference proteome</keyword>
<feature type="non-terminal residue" evidence="1">
    <location>
        <position position="104"/>
    </location>
</feature>
<dbReference type="EMBL" id="JAHRIP010029484">
    <property type="protein sequence ID" value="MEQ2291849.1"/>
    <property type="molecule type" value="Genomic_DNA"/>
</dbReference>
<gene>
    <name evidence="1" type="ORF">AMECASPLE_017103</name>
</gene>